<dbReference type="GO" id="GO:0005524">
    <property type="term" value="F:ATP binding"/>
    <property type="evidence" value="ECO:0007669"/>
    <property type="project" value="UniProtKB-KW"/>
</dbReference>
<dbReference type="AlphaFoldDB" id="A0AAW5QWM1"/>
<evidence type="ECO:0000256" key="2">
    <source>
        <dbReference type="ARBA" id="ARBA00022840"/>
    </source>
</evidence>
<gene>
    <name evidence="3" type="primary">zapE</name>
    <name evidence="3" type="ORF">MUB46_11385</name>
</gene>
<dbReference type="Proteomes" id="UP001320898">
    <property type="component" value="Unassembled WGS sequence"/>
</dbReference>
<reference evidence="3 4" key="1">
    <citation type="submission" date="2022-04" db="EMBL/GenBank/DDBJ databases">
        <authorList>
            <person name="Ye Y.-Q."/>
            <person name="Du Z.-J."/>
        </authorList>
    </citation>
    <scope>NUCLEOTIDE SEQUENCE [LARGE SCALE GENOMIC DNA]</scope>
    <source>
        <strain evidence="3 4">A6E488</strain>
    </source>
</reference>
<keyword evidence="1" id="KW-0547">Nucleotide-binding</keyword>
<protein>
    <submittedName>
        <fullName evidence="3">Cell division protein ZapE</fullName>
    </submittedName>
</protein>
<evidence type="ECO:0000313" key="4">
    <source>
        <dbReference type="Proteomes" id="UP001320898"/>
    </source>
</evidence>
<keyword evidence="4" id="KW-1185">Reference proteome</keyword>
<name>A0AAW5QWM1_9HYPH</name>
<dbReference type="GO" id="GO:0005737">
    <property type="term" value="C:cytoplasm"/>
    <property type="evidence" value="ECO:0007669"/>
    <property type="project" value="TreeGrafter"/>
</dbReference>
<organism evidence="3 4">
    <name type="scientific">Microbaculum marinisediminis</name>
    <dbReference type="NCBI Taxonomy" id="2931392"/>
    <lineage>
        <taxon>Bacteria</taxon>
        <taxon>Pseudomonadati</taxon>
        <taxon>Pseudomonadota</taxon>
        <taxon>Alphaproteobacteria</taxon>
        <taxon>Hyphomicrobiales</taxon>
        <taxon>Tepidamorphaceae</taxon>
        <taxon>Microbaculum</taxon>
    </lineage>
</organism>
<dbReference type="InterPro" id="IPR027417">
    <property type="entry name" value="P-loop_NTPase"/>
</dbReference>
<keyword evidence="2" id="KW-0067">ATP-binding</keyword>
<dbReference type="SUPFAM" id="SSF52540">
    <property type="entry name" value="P-loop containing nucleoside triphosphate hydrolases"/>
    <property type="match status" value="1"/>
</dbReference>
<accession>A0AAW5QWM1</accession>
<proteinExistence type="predicted"/>
<dbReference type="GO" id="GO:0016887">
    <property type="term" value="F:ATP hydrolysis activity"/>
    <property type="evidence" value="ECO:0007669"/>
    <property type="project" value="InterPro"/>
</dbReference>
<dbReference type="InterPro" id="IPR005654">
    <property type="entry name" value="ATPase_AFG1-like"/>
</dbReference>
<keyword evidence="3" id="KW-0132">Cell division</keyword>
<dbReference type="Pfam" id="PF03969">
    <property type="entry name" value="AFG1_ATPase"/>
    <property type="match status" value="1"/>
</dbReference>
<dbReference type="Gene3D" id="3.40.50.300">
    <property type="entry name" value="P-loop containing nucleotide triphosphate hydrolases"/>
    <property type="match status" value="1"/>
</dbReference>
<dbReference type="EMBL" id="JALIDZ010000004">
    <property type="protein sequence ID" value="MCT8972461.1"/>
    <property type="molecule type" value="Genomic_DNA"/>
</dbReference>
<dbReference type="PANTHER" id="PTHR12169">
    <property type="entry name" value="ATPASE N2B"/>
    <property type="match status" value="1"/>
</dbReference>
<evidence type="ECO:0000313" key="3">
    <source>
        <dbReference type="EMBL" id="MCT8972461.1"/>
    </source>
</evidence>
<dbReference type="PANTHER" id="PTHR12169:SF6">
    <property type="entry name" value="AFG1-LIKE ATPASE"/>
    <property type="match status" value="1"/>
</dbReference>
<dbReference type="GO" id="GO:0051301">
    <property type="term" value="P:cell division"/>
    <property type="evidence" value="ECO:0007669"/>
    <property type="project" value="UniProtKB-KW"/>
</dbReference>
<dbReference type="NCBIfam" id="NF040713">
    <property type="entry name" value="ZapE"/>
    <property type="match status" value="1"/>
</dbReference>
<dbReference type="RefSeq" id="WP_261616022.1">
    <property type="nucleotide sequence ID" value="NZ_JALIDZ010000004.1"/>
</dbReference>
<keyword evidence="3" id="KW-0131">Cell cycle</keyword>
<evidence type="ECO:0000256" key="1">
    <source>
        <dbReference type="ARBA" id="ARBA00022741"/>
    </source>
</evidence>
<comment type="caution">
    <text evidence="3">The sequence shown here is derived from an EMBL/GenBank/DDBJ whole genome shotgun (WGS) entry which is preliminary data.</text>
</comment>
<sequence length="385" mass="42864">MMQTPSERYAALVEAGEIAHDPAQARIVERLTRLSTELVNRRLAEKGSNLGWLFARRQKAAPLKGLYIFGEVGRGKTMLVDLFYEATGLKRKRRAHFNDFMADVHRRVHAWRQKSKAGAVKGDDPIGPVADEIAAETRLLCLDEFHVDDIADAMILGRLFTRLFDRGVVLVTTSNAAPDGLYADGLNRALFLPFIALLKERTDVICLDATSDYRLGRLRSSDLYFSPADDDAHHAMDETWKRLTGAAHGRPTTLEVLGRQVPVPESFDGIARFTFADLCEAPLGANDYLKIAATFHTVFLDAVPQLGPAQRNEARRFVLLIDTLYDQKVKLVVSADAEPDALYARGDSAAEFRRTASRLHEMRSEDYLTAAYEARENGLGPDTDA</sequence>